<dbReference type="InterPro" id="IPR036770">
    <property type="entry name" value="Ankyrin_rpt-contain_sf"/>
</dbReference>
<keyword evidence="4" id="KW-0645">Protease</keyword>
<evidence type="ECO:0000256" key="9">
    <source>
        <dbReference type="ARBA" id="ARBA00022989"/>
    </source>
</evidence>
<evidence type="ECO:0000256" key="1">
    <source>
        <dbReference type="ARBA" id="ARBA00001947"/>
    </source>
</evidence>
<dbReference type="CDD" id="cd07325">
    <property type="entry name" value="M48_Ste24p_like"/>
    <property type="match status" value="1"/>
</dbReference>
<feature type="transmembrane region" description="Helical" evidence="13">
    <location>
        <begin position="36"/>
        <end position="57"/>
    </location>
</feature>
<evidence type="ECO:0000256" key="6">
    <source>
        <dbReference type="ARBA" id="ARBA00022723"/>
    </source>
</evidence>
<keyword evidence="10" id="KW-0482">Metalloprotease</keyword>
<feature type="repeat" description="ANK" evidence="12">
    <location>
        <begin position="411"/>
        <end position="444"/>
    </location>
</feature>
<evidence type="ECO:0000256" key="12">
    <source>
        <dbReference type="PROSITE-ProRule" id="PRU00023"/>
    </source>
</evidence>
<evidence type="ECO:0000256" key="13">
    <source>
        <dbReference type="SAM" id="Phobius"/>
    </source>
</evidence>
<name>A0A147KAL8_9BACI</name>
<feature type="domain" description="Peptidase M48" evidence="14">
    <location>
        <begin position="161"/>
        <end position="243"/>
    </location>
</feature>
<feature type="transmembrane region" description="Helical" evidence="13">
    <location>
        <begin position="12"/>
        <end position="30"/>
    </location>
</feature>
<dbReference type="Gene3D" id="3.30.2010.10">
    <property type="entry name" value="Metalloproteases ('zincins'), catalytic domain"/>
    <property type="match status" value="1"/>
</dbReference>
<evidence type="ECO:0000259" key="14">
    <source>
        <dbReference type="Pfam" id="PF01435"/>
    </source>
</evidence>
<evidence type="ECO:0000256" key="4">
    <source>
        <dbReference type="ARBA" id="ARBA00022670"/>
    </source>
</evidence>
<dbReference type="InterPro" id="IPR002110">
    <property type="entry name" value="Ankyrin_rpt"/>
</dbReference>
<dbReference type="PROSITE" id="PS50088">
    <property type="entry name" value="ANK_REPEAT"/>
    <property type="match status" value="2"/>
</dbReference>
<reference evidence="15 16" key="1">
    <citation type="journal article" date="2016" name="Front. Microbiol.">
        <title>Microevolution Analysis of Bacillus coahuilensis Unveils Differences in Phosphorus Acquisition Strategies and Their Regulation.</title>
        <authorList>
            <person name="Gomez-Lunar Z."/>
            <person name="Hernandez-Gonzalez I."/>
            <person name="Rodriguez-Torres M.D."/>
            <person name="Souza V."/>
            <person name="Olmedo-Alvarez G."/>
        </authorList>
    </citation>
    <scope>NUCLEOTIDE SEQUENCE [LARGE SCALE GENOMIC DNA]</scope>
    <source>
        <strain evidence="16">p1.1.43</strain>
    </source>
</reference>
<evidence type="ECO:0000256" key="5">
    <source>
        <dbReference type="ARBA" id="ARBA00022692"/>
    </source>
</evidence>
<keyword evidence="6" id="KW-0479">Metal-binding</keyword>
<organism evidence="15 16">
    <name type="scientific">Bacillus coahuilensis p1.1.43</name>
    <dbReference type="NCBI Taxonomy" id="1150625"/>
    <lineage>
        <taxon>Bacteria</taxon>
        <taxon>Bacillati</taxon>
        <taxon>Bacillota</taxon>
        <taxon>Bacilli</taxon>
        <taxon>Bacillales</taxon>
        <taxon>Bacillaceae</taxon>
        <taxon>Bacillus</taxon>
    </lineage>
</organism>
<keyword evidence="11 13" id="KW-0472">Membrane</keyword>
<dbReference type="GO" id="GO:0005886">
    <property type="term" value="C:plasma membrane"/>
    <property type="evidence" value="ECO:0007669"/>
    <property type="project" value="UniProtKB-SubCell"/>
</dbReference>
<dbReference type="GO" id="GO:0006508">
    <property type="term" value="P:proteolysis"/>
    <property type="evidence" value="ECO:0007669"/>
    <property type="project" value="UniProtKB-KW"/>
</dbReference>
<comment type="cofactor">
    <cofactor evidence="1">
        <name>Zn(2+)</name>
        <dbReference type="ChEBI" id="CHEBI:29105"/>
    </cofactor>
</comment>
<keyword evidence="9 13" id="KW-1133">Transmembrane helix</keyword>
<dbReference type="PANTHER" id="PTHR43221:SF1">
    <property type="entry name" value="PROTEASE HTPX"/>
    <property type="match status" value="1"/>
</dbReference>
<keyword evidence="7" id="KW-0378">Hydrolase</keyword>
<dbReference type="SMART" id="SM00248">
    <property type="entry name" value="ANK"/>
    <property type="match status" value="3"/>
</dbReference>
<keyword evidence="8" id="KW-0862">Zinc</keyword>
<keyword evidence="16" id="KW-1185">Reference proteome</keyword>
<evidence type="ECO:0000256" key="7">
    <source>
        <dbReference type="ARBA" id="ARBA00022801"/>
    </source>
</evidence>
<feature type="repeat" description="ANK" evidence="12">
    <location>
        <begin position="378"/>
        <end position="410"/>
    </location>
</feature>
<feature type="transmembrane region" description="Helical" evidence="13">
    <location>
        <begin position="260"/>
        <end position="285"/>
    </location>
</feature>
<protein>
    <recommendedName>
        <fullName evidence="14">Peptidase M48 domain-containing protein</fullName>
    </recommendedName>
</protein>
<dbReference type="PROSITE" id="PS50297">
    <property type="entry name" value="ANK_REP_REGION"/>
    <property type="match status" value="1"/>
</dbReference>
<evidence type="ECO:0000256" key="2">
    <source>
        <dbReference type="ARBA" id="ARBA00004651"/>
    </source>
</evidence>
<dbReference type="InterPro" id="IPR050083">
    <property type="entry name" value="HtpX_protease"/>
</dbReference>
<keyword evidence="3" id="KW-1003">Cell membrane</keyword>
<evidence type="ECO:0000256" key="10">
    <source>
        <dbReference type="ARBA" id="ARBA00023049"/>
    </source>
</evidence>
<dbReference type="Pfam" id="PF12796">
    <property type="entry name" value="Ank_2"/>
    <property type="match status" value="1"/>
</dbReference>
<dbReference type="Gene3D" id="1.25.40.20">
    <property type="entry name" value="Ankyrin repeat-containing domain"/>
    <property type="match status" value="1"/>
</dbReference>
<dbReference type="GO" id="GO:0046872">
    <property type="term" value="F:metal ion binding"/>
    <property type="evidence" value="ECO:0007669"/>
    <property type="project" value="UniProtKB-KW"/>
</dbReference>
<comment type="subcellular location">
    <subcellularLocation>
        <location evidence="2">Cell membrane</location>
        <topology evidence="2">Multi-pass membrane protein</topology>
    </subcellularLocation>
</comment>
<evidence type="ECO:0000256" key="11">
    <source>
        <dbReference type="ARBA" id="ARBA00023136"/>
    </source>
</evidence>
<evidence type="ECO:0000256" key="3">
    <source>
        <dbReference type="ARBA" id="ARBA00022475"/>
    </source>
</evidence>
<evidence type="ECO:0000256" key="8">
    <source>
        <dbReference type="ARBA" id="ARBA00022833"/>
    </source>
</evidence>
<sequence>MNQKNLVHQKEETYFIIAIIVSVMAYLFLALSVVGIIILAFILVSSFFVQGIFIGNIRSNGVKITQKQFPDFYKRVEELSGQMGLKRVPDVYVVESSGILNAFATRLFGRHMVVLYSDIFELIKHDNEDELTFVLAHELAHIKRNHMLKSVLLLPANFFPLLGEAYSRGCEYTCDRMAATYIQNSEAAANALTILAIGKELYVNVDREAYIEQLEQEKSFFAWFSEKLSTHPALPKRIDAVEAFMKGTLPRRFKAPMGKILLGLALAMALYIASIIALTAMFYFIGKVVDEEWMAAGLGTEMDFSYEYALSEDPTELEEAFYYDDLDETRRLLEEGQDPAFILDSGETLMHEAIIDEDKRMFLEEYLQFADPETTNDYGNSLLDYAFQYGTVDTVDVLLSAGIGINDSDDYGYTPLMSAVEYWASEEIIQYLLENGADPTYSGEGQYTPIELAEEYEMYDMVDLLESYVY</sequence>
<comment type="caution">
    <text evidence="15">The sequence shown here is derived from an EMBL/GenBank/DDBJ whole genome shotgun (WGS) entry which is preliminary data.</text>
</comment>
<proteinExistence type="predicted"/>
<evidence type="ECO:0000313" key="16">
    <source>
        <dbReference type="Proteomes" id="UP000074108"/>
    </source>
</evidence>
<evidence type="ECO:0000313" key="15">
    <source>
        <dbReference type="EMBL" id="KUP07733.1"/>
    </source>
</evidence>
<dbReference type="Proteomes" id="UP000074108">
    <property type="component" value="Unassembled WGS sequence"/>
</dbReference>
<dbReference type="AlphaFoldDB" id="A0A147KAL8"/>
<dbReference type="EMBL" id="LDYG01000020">
    <property type="protein sequence ID" value="KUP07733.1"/>
    <property type="molecule type" value="Genomic_DNA"/>
</dbReference>
<dbReference type="RefSeq" id="WP_059350515.1">
    <property type="nucleotide sequence ID" value="NZ_LDYG01000020.1"/>
</dbReference>
<keyword evidence="12" id="KW-0040">ANK repeat</keyword>
<dbReference type="InterPro" id="IPR001915">
    <property type="entry name" value="Peptidase_M48"/>
</dbReference>
<dbReference type="STRING" id="1150625.Q75_04330"/>
<dbReference type="GO" id="GO:0004222">
    <property type="term" value="F:metalloendopeptidase activity"/>
    <property type="evidence" value="ECO:0007669"/>
    <property type="project" value="InterPro"/>
</dbReference>
<dbReference type="OrthoDB" id="9810445at2"/>
<keyword evidence="5 13" id="KW-0812">Transmembrane</keyword>
<feature type="domain" description="Peptidase M48" evidence="14">
    <location>
        <begin position="68"/>
        <end position="153"/>
    </location>
</feature>
<dbReference type="SUPFAM" id="SSF48403">
    <property type="entry name" value="Ankyrin repeat"/>
    <property type="match status" value="1"/>
</dbReference>
<dbReference type="PATRIC" id="fig|1150625.3.peg.905"/>
<dbReference type="Pfam" id="PF01435">
    <property type="entry name" value="Peptidase_M48"/>
    <property type="match status" value="2"/>
</dbReference>
<accession>A0A147KAL8</accession>
<gene>
    <name evidence="15" type="ORF">Q75_04330</name>
</gene>
<dbReference type="PANTHER" id="PTHR43221">
    <property type="entry name" value="PROTEASE HTPX"/>
    <property type="match status" value="1"/>
</dbReference>